<dbReference type="RefSeq" id="WP_311862704.1">
    <property type="nucleotide sequence ID" value="NZ_JAUZVV010000002.1"/>
</dbReference>
<evidence type="ECO:0008006" key="4">
    <source>
        <dbReference type="Google" id="ProtNLM"/>
    </source>
</evidence>
<sequence length="212" mass="23491">MKNDRPSDLSHAPVAMAYVQWLAANDIEDSNANAWRFMAETRVSRRPKRRRAAWVWASVAVIATVAVFTFVYGVATANHWSKVVEPEVTKNISVPDGTWSVSMDVSKPVCYDGQYASACAISLTGEWILACDERVLDSYSQDLCDSYFDTVQTFKEDVAQAPLAMLDSSSDGVGRLSAEANKRYETVVVKEAVREDAVCYYSFLGDCPLSDD</sequence>
<comment type="caution">
    <text evidence="2">The sequence shown here is derived from an EMBL/GenBank/DDBJ whole genome shotgun (WGS) entry which is preliminary data.</text>
</comment>
<keyword evidence="1" id="KW-0472">Membrane</keyword>
<keyword evidence="1" id="KW-1133">Transmembrane helix</keyword>
<organism evidence="2 3">
    <name type="scientific">Microbacterium gawkjiense</name>
    <dbReference type="NCBI Taxonomy" id="3067309"/>
    <lineage>
        <taxon>Bacteria</taxon>
        <taxon>Bacillati</taxon>
        <taxon>Actinomycetota</taxon>
        <taxon>Actinomycetes</taxon>
        <taxon>Micrococcales</taxon>
        <taxon>Microbacteriaceae</taxon>
        <taxon>Microbacterium</taxon>
    </lineage>
</organism>
<accession>A0ABU3GG57</accession>
<evidence type="ECO:0000313" key="3">
    <source>
        <dbReference type="Proteomes" id="UP001251849"/>
    </source>
</evidence>
<evidence type="ECO:0000313" key="2">
    <source>
        <dbReference type="EMBL" id="MDT3317685.1"/>
    </source>
</evidence>
<name>A0ABU3GG57_9MICO</name>
<evidence type="ECO:0000256" key="1">
    <source>
        <dbReference type="SAM" id="Phobius"/>
    </source>
</evidence>
<gene>
    <name evidence="2" type="ORF">Q9S71_12730</name>
</gene>
<dbReference type="Proteomes" id="UP001251849">
    <property type="component" value="Unassembled WGS sequence"/>
</dbReference>
<reference evidence="2 3" key="1">
    <citation type="submission" date="2023-08" db="EMBL/GenBank/DDBJ databases">
        <title>Microbacterium aquilitoris sp. nov. and Microbacterium gwkjibeachense sp. nov., isolated from beach.</title>
        <authorList>
            <person name="Lee S.D."/>
            <person name="Yang H."/>
            <person name="Kim I."/>
        </authorList>
    </citation>
    <scope>NUCLEOTIDE SEQUENCE [LARGE SCALE GENOMIC DNA]</scope>
    <source>
        <strain evidence="2 3">KSW4-11</strain>
    </source>
</reference>
<keyword evidence="1" id="KW-0812">Transmembrane</keyword>
<feature type="transmembrane region" description="Helical" evidence="1">
    <location>
        <begin position="52"/>
        <end position="75"/>
    </location>
</feature>
<dbReference type="EMBL" id="JAUZVV010000002">
    <property type="protein sequence ID" value="MDT3317685.1"/>
    <property type="molecule type" value="Genomic_DNA"/>
</dbReference>
<protein>
    <recommendedName>
        <fullName evidence="4">DUF4189 domain-containing protein</fullName>
    </recommendedName>
</protein>
<proteinExistence type="predicted"/>
<keyword evidence="3" id="KW-1185">Reference proteome</keyword>